<keyword evidence="7" id="KW-0175">Coiled coil</keyword>
<feature type="zinc finger region" description="RING-Gid-type" evidence="6">
    <location>
        <begin position="432"/>
        <end position="467"/>
    </location>
</feature>
<dbReference type="InterPro" id="IPR045098">
    <property type="entry name" value="Fyv10_fam"/>
</dbReference>
<dbReference type="InterPro" id="IPR027370">
    <property type="entry name" value="Znf-RING_euk"/>
</dbReference>
<evidence type="ECO:0000256" key="3">
    <source>
        <dbReference type="ARBA" id="ARBA00022723"/>
    </source>
</evidence>
<dbReference type="GO" id="GO:0008270">
    <property type="term" value="F:zinc ion binding"/>
    <property type="evidence" value="ECO:0007669"/>
    <property type="project" value="UniProtKB-KW"/>
</dbReference>
<feature type="domain" description="RING-Gid-type" evidence="9">
    <location>
        <begin position="346"/>
        <end position="392"/>
    </location>
</feature>
<dbReference type="SMART" id="SM00757">
    <property type="entry name" value="CRA"/>
    <property type="match status" value="1"/>
</dbReference>
<name>C3YJ40_BRAFL</name>
<evidence type="ECO:0000256" key="1">
    <source>
        <dbReference type="ARBA" id="ARBA00004496"/>
    </source>
</evidence>
<dbReference type="GO" id="GO:0043161">
    <property type="term" value="P:proteasome-mediated ubiquitin-dependent protein catabolic process"/>
    <property type="evidence" value="ECO:0007669"/>
    <property type="project" value="InterPro"/>
</dbReference>
<evidence type="ECO:0000256" key="2">
    <source>
        <dbReference type="ARBA" id="ARBA00022490"/>
    </source>
</evidence>
<feature type="coiled-coil region" evidence="7">
    <location>
        <begin position="142"/>
        <end position="203"/>
    </location>
</feature>
<evidence type="ECO:0000259" key="8">
    <source>
        <dbReference type="PROSITE" id="PS50897"/>
    </source>
</evidence>
<keyword evidence="2" id="KW-0963">Cytoplasm</keyword>
<keyword evidence="4 6" id="KW-0863">Zinc-finger</keyword>
<dbReference type="Pfam" id="PF10607">
    <property type="entry name" value="CTLH"/>
    <property type="match status" value="1"/>
</dbReference>
<dbReference type="EMBL" id="GG666517">
    <property type="protein sequence ID" value="EEN59702.1"/>
    <property type="molecule type" value="Genomic_DNA"/>
</dbReference>
<keyword evidence="5" id="KW-0862">Zinc</keyword>
<protein>
    <recommendedName>
        <fullName evidence="11">RING-type E3 ubiquitin transferase</fullName>
    </recommendedName>
</protein>
<dbReference type="InterPro" id="IPR044063">
    <property type="entry name" value="ZF_RING_GID"/>
</dbReference>
<comment type="subcellular location">
    <subcellularLocation>
        <location evidence="1">Cytoplasm</location>
    </subcellularLocation>
</comment>
<evidence type="ECO:0000313" key="10">
    <source>
        <dbReference type="EMBL" id="EEN59702.1"/>
    </source>
</evidence>
<dbReference type="InterPro" id="IPR006595">
    <property type="entry name" value="CTLH_C"/>
</dbReference>
<dbReference type="InterPro" id="IPR013144">
    <property type="entry name" value="CRA_dom"/>
</dbReference>
<dbReference type="AlphaFoldDB" id="C3YJ40"/>
<dbReference type="PANTHER" id="PTHR12170:SF3">
    <property type="entry name" value="GH10162P"/>
    <property type="match status" value="1"/>
</dbReference>
<feature type="domain" description="CTLH" evidence="8">
    <location>
        <begin position="163"/>
        <end position="220"/>
    </location>
</feature>
<organism>
    <name type="scientific">Branchiostoma floridae</name>
    <name type="common">Florida lancelet</name>
    <name type="synonym">Amphioxus</name>
    <dbReference type="NCBI Taxonomy" id="7739"/>
    <lineage>
        <taxon>Eukaryota</taxon>
        <taxon>Metazoa</taxon>
        <taxon>Chordata</taxon>
        <taxon>Cephalochordata</taxon>
        <taxon>Leptocardii</taxon>
        <taxon>Amphioxiformes</taxon>
        <taxon>Branchiostomatidae</taxon>
        <taxon>Branchiostoma</taxon>
    </lineage>
</organism>
<dbReference type="STRING" id="7739.C3YJ40"/>
<dbReference type="InParanoid" id="C3YJ40"/>
<evidence type="ECO:0000256" key="6">
    <source>
        <dbReference type="PROSITE-ProRule" id="PRU01215"/>
    </source>
</evidence>
<dbReference type="PROSITE" id="PS50897">
    <property type="entry name" value="CTLH"/>
    <property type="match status" value="1"/>
</dbReference>
<evidence type="ECO:0000256" key="7">
    <source>
        <dbReference type="SAM" id="Coils"/>
    </source>
</evidence>
<dbReference type="Pfam" id="PF13445">
    <property type="entry name" value="zf-RING_UBOX"/>
    <property type="match status" value="2"/>
</dbReference>
<evidence type="ECO:0008006" key="11">
    <source>
        <dbReference type="Google" id="ProtNLM"/>
    </source>
</evidence>
<keyword evidence="3" id="KW-0479">Metal-binding</keyword>
<reference evidence="10" key="1">
    <citation type="journal article" date="2008" name="Nature">
        <title>The amphioxus genome and the evolution of the chordate karyotype.</title>
        <authorList>
            <consortium name="US DOE Joint Genome Institute (JGI-PGF)"/>
            <person name="Putnam N.H."/>
            <person name="Butts T."/>
            <person name="Ferrier D.E.K."/>
            <person name="Furlong R.F."/>
            <person name="Hellsten U."/>
            <person name="Kawashima T."/>
            <person name="Robinson-Rechavi M."/>
            <person name="Shoguchi E."/>
            <person name="Terry A."/>
            <person name="Yu J.-K."/>
            <person name="Benito-Gutierrez E.L."/>
            <person name="Dubchak I."/>
            <person name="Garcia-Fernandez J."/>
            <person name="Gibson-Brown J.J."/>
            <person name="Grigoriev I.V."/>
            <person name="Horton A.C."/>
            <person name="de Jong P.J."/>
            <person name="Jurka J."/>
            <person name="Kapitonov V.V."/>
            <person name="Kohara Y."/>
            <person name="Kuroki Y."/>
            <person name="Lindquist E."/>
            <person name="Lucas S."/>
            <person name="Osoegawa K."/>
            <person name="Pennacchio L.A."/>
            <person name="Salamov A.A."/>
            <person name="Satou Y."/>
            <person name="Sauka-Spengler T."/>
            <person name="Schmutz J."/>
            <person name="Shin-I T."/>
            <person name="Toyoda A."/>
            <person name="Bronner-Fraser M."/>
            <person name="Fujiyama A."/>
            <person name="Holland L.Z."/>
            <person name="Holland P.W.H."/>
            <person name="Satoh N."/>
            <person name="Rokhsar D.S."/>
        </authorList>
    </citation>
    <scope>NUCLEOTIDE SEQUENCE [LARGE SCALE GENOMIC DNA]</scope>
    <source>
        <strain evidence="10">S238N-H82</strain>
        <tissue evidence="10">Testes</tissue>
    </source>
</reference>
<dbReference type="PROSITE" id="PS51867">
    <property type="entry name" value="ZF_RING_GID"/>
    <property type="match status" value="2"/>
</dbReference>
<dbReference type="GO" id="GO:0061630">
    <property type="term" value="F:ubiquitin protein ligase activity"/>
    <property type="evidence" value="ECO:0007669"/>
    <property type="project" value="InterPro"/>
</dbReference>
<proteinExistence type="predicted"/>
<dbReference type="GO" id="GO:0005737">
    <property type="term" value="C:cytoplasm"/>
    <property type="evidence" value="ECO:0007669"/>
    <property type="project" value="UniProtKB-SubCell"/>
</dbReference>
<feature type="domain" description="RING-Gid-type" evidence="9">
    <location>
        <begin position="432"/>
        <end position="467"/>
    </location>
</feature>
<evidence type="ECO:0000256" key="4">
    <source>
        <dbReference type="ARBA" id="ARBA00022771"/>
    </source>
</evidence>
<dbReference type="SMART" id="SM00668">
    <property type="entry name" value="CTLH"/>
    <property type="match status" value="1"/>
</dbReference>
<feature type="zinc finger region" description="RING-Gid-type" evidence="6">
    <location>
        <begin position="346"/>
        <end position="392"/>
    </location>
</feature>
<evidence type="ECO:0000256" key="5">
    <source>
        <dbReference type="ARBA" id="ARBA00022833"/>
    </source>
</evidence>
<evidence type="ECO:0000259" key="9">
    <source>
        <dbReference type="PROSITE" id="PS51867"/>
    </source>
</evidence>
<dbReference type="PANTHER" id="PTHR12170">
    <property type="entry name" value="MACROPHAGE ERYTHROBLAST ATTACHER-RELATED"/>
    <property type="match status" value="1"/>
</dbReference>
<dbReference type="InterPro" id="IPR024964">
    <property type="entry name" value="CTLH/CRA"/>
</dbReference>
<dbReference type="eggNOG" id="KOG2817">
    <property type="taxonomic scope" value="Eukaryota"/>
</dbReference>
<gene>
    <name evidence="10" type="ORF">BRAFLDRAFT_126898</name>
</gene>
<accession>C3YJ40</accession>
<sequence length="467" mass="52980">MDSSDKKLPKMDSCVNVEREVDKVLSKFAAVGDHSSRTLQDLVEHISNIRKELSEGNNDSDVTATQSLVLNQCLKKVKDTCQRLSNDHKDLHSSVSKVGKAIDRNFIQDISACSVEGAFVGVEKRSLLNEVICEHFFRQGMLDIGEQLIQDARLQIDEAQKEPFFELNRILEALKEHNLFPALEWAKRNRERLQQQSSALEFKLHRLHFIELLKGGPARQMEALLYSRNFEPFAYHHAKEIQTLMGSLLYVQQGVHNSPYLHLLDPIHWLDICDVFTRDACQLLGLSVESPLSVAFAAGCISLPSLLNINHVMKQRQCTNVWNQKDELPIEIDLGGETRYHSIFACPILRQQTTETNPPVRLVCGHVISRDALNKLNTNNKFAAGCISLPSLLNINHVMKQRQCTNVWNQKDELPIEIDLGGETRYHSIFACPILRQQTTETNPPVRLVCGHVISRDALNKLNTNNK</sequence>